<evidence type="ECO:0000313" key="2">
    <source>
        <dbReference type="Proteomes" id="UP000314986"/>
    </source>
</evidence>
<dbReference type="InParanoid" id="A0A4W3JMP1"/>
<accession>A0A4W3JMP1</accession>
<organism evidence="1 2">
    <name type="scientific">Callorhinchus milii</name>
    <name type="common">Ghost shark</name>
    <dbReference type="NCBI Taxonomy" id="7868"/>
    <lineage>
        <taxon>Eukaryota</taxon>
        <taxon>Metazoa</taxon>
        <taxon>Chordata</taxon>
        <taxon>Craniata</taxon>
        <taxon>Vertebrata</taxon>
        <taxon>Chondrichthyes</taxon>
        <taxon>Holocephali</taxon>
        <taxon>Chimaeriformes</taxon>
        <taxon>Callorhinchidae</taxon>
        <taxon>Callorhinchus</taxon>
    </lineage>
</organism>
<reference evidence="2" key="3">
    <citation type="journal article" date="2014" name="Nature">
        <title>Elephant shark genome provides unique insights into gnathostome evolution.</title>
        <authorList>
            <consortium name="International Elephant Shark Genome Sequencing Consortium"/>
            <person name="Venkatesh B."/>
            <person name="Lee A.P."/>
            <person name="Ravi V."/>
            <person name="Maurya A.K."/>
            <person name="Lian M.M."/>
            <person name="Swann J.B."/>
            <person name="Ohta Y."/>
            <person name="Flajnik M.F."/>
            <person name="Sutoh Y."/>
            <person name="Kasahara M."/>
            <person name="Hoon S."/>
            <person name="Gangu V."/>
            <person name="Roy S.W."/>
            <person name="Irimia M."/>
            <person name="Korzh V."/>
            <person name="Kondrychyn I."/>
            <person name="Lim Z.W."/>
            <person name="Tay B.H."/>
            <person name="Tohari S."/>
            <person name="Kong K.W."/>
            <person name="Ho S."/>
            <person name="Lorente-Galdos B."/>
            <person name="Quilez J."/>
            <person name="Marques-Bonet T."/>
            <person name="Raney B.J."/>
            <person name="Ingham P.W."/>
            <person name="Tay A."/>
            <person name="Hillier L.W."/>
            <person name="Minx P."/>
            <person name="Boehm T."/>
            <person name="Wilson R.K."/>
            <person name="Brenner S."/>
            <person name="Warren W.C."/>
        </authorList>
    </citation>
    <scope>NUCLEOTIDE SEQUENCE [LARGE SCALE GENOMIC DNA]</scope>
</reference>
<dbReference type="Proteomes" id="UP000314986">
    <property type="component" value="Unassembled WGS sequence"/>
</dbReference>
<reference evidence="1" key="5">
    <citation type="submission" date="2025-09" db="UniProtKB">
        <authorList>
            <consortium name="Ensembl"/>
        </authorList>
    </citation>
    <scope>IDENTIFICATION</scope>
</reference>
<evidence type="ECO:0000313" key="1">
    <source>
        <dbReference type="Ensembl" id="ENSCMIP00000044769.1"/>
    </source>
</evidence>
<dbReference type="AlphaFoldDB" id="A0A4W3JMP1"/>
<reference evidence="2" key="2">
    <citation type="journal article" date="2007" name="PLoS Biol.">
        <title>Survey sequencing and comparative analysis of the elephant shark (Callorhinchus milii) genome.</title>
        <authorList>
            <person name="Venkatesh B."/>
            <person name="Kirkness E.F."/>
            <person name="Loh Y.H."/>
            <person name="Halpern A.L."/>
            <person name="Lee A.P."/>
            <person name="Johnson J."/>
            <person name="Dandona N."/>
            <person name="Viswanathan L.D."/>
            <person name="Tay A."/>
            <person name="Venter J.C."/>
            <person name="Strausberg R.L."/>
            <person name="Brenner S."/>
        </authorList>
    </citation>
    <scope>NUCLEOTIDE SEQUENCE [LARGE SCALE GENOMIC DNA]</scope>
</reference>
<name>A0A4W3JMP1_CALMI</name>
<sequence>WSFCEPIALKLCKSNLAMGAEGRWERGRDPRRCVTEGSFSRSPCQQASKIKLAIHFAAVLLVTTVSQNLQFGRCINASCCC</sequence>
<reference evidence="2" key="1">
    <citation type="journal article" date="2006" name="Science">
        <title>Ancient noncoding elements conserved in the human genome.</title>
        <authorList>
            <person name="Venkatesh B."/>
            <person name="Kirkness E.F."/>
            <person name="Loh Y.H."/>
            <person name="Halpern A.L."/>
            <person name="Lee A.P."/>
            <person name="Johnson J."/>
            <person name="Dandona N."/>
            <person name="Viswanathan L.D."/>
            <person name="Tay A."/>
            <person name="Venter J.C."/>
            <person name="Strausberg R.L."/>
            <person name="Brenner S."/>
        </authorList>
    </citation>
    <scope>NUCLEOTIDE SEQUENCE [LARGE SCALE GENOMIC DNA]</scope>
</reference>
<keyword evidence="2" id="KW-1185">Reference proteome</keyword>
<proteinExistence type="predicted"/>
<protein>
    <submittedName>
        <fullName evidence="1">Uncharacterized protein</fullName>
    </submittedName>
</protein>
<reference evidence="1" key="4">
    <citation type="submission" date="2025-08" db="UniProtKB">
        <authorList>
            <consortium name="Ensembl"/>
        </authorList>
    </citation>
    <scope>IDENTIFICATION</scope>
</reference>
<dbReference type="Ensembl" id="ENSCMIT00000045408.1">
    <property type="protein sequence ID" value="ENSCMIP00000044769.1"/>
    <property type="gene ID" value="ENSCMIG00000018496.1"/>
</dbReference>